<dbReference type="Proteomes" id="UP000319852">
    <property type="component" value="Chromosome"/>
</dbReference>
<dbReference type="AlphaFoldDB" id="A0A517MVY4"/>
<reference evidence="1 2" key="1">
    <citation type="submission" date="2019-02" db="EMBL/GenBank/DDBJ databases">
        <title>Deep-cultivation of Planctomycetes and their phenomic and genomic characterization uncovers novel biology.</title>
        <authorList>
            <person name="Wiegand S."/>
            <person name="Jogler M."/>
            <person name="Boedeker C."/>
            <person name="Pinto D."/>
            <person name="Vollmers J."/>
            <person name="Rivas-Marin E."/>
            <person name="Kohn T."/>
            <person name="Peeters S.H."/>
            <person name="Heuer A."/>
            <person name="Rast P."/>
            <person name="Oberbeckmann S."/>
            <person name="Bunk B."/>
            <person name="Jeske O."/>
            <person name="Meyerdierks A."/>
            <person name="Storesund J.E."/>
            <person name="Kallscheuer N."/>
            <person name="Luecker S."/>
            <person name="Lage O.M."/>
            <person name="Pohl T."/>
            <person name="Merkel B.J."/>
            <person name="Hornburger P."/>
            <person name="Mueller R.-W."/>
            <person name="Bruemmer F."/>
            <person name="Labrenz M."/>
            <person name="Spormann A.M."/>
            <person name="Op den Camp H."/>
            <person name="Overmann J."/>
            <person name="Amann R."/>
            <person name="Jetten M.S.M."/>
            <person name="Mascher T."/>
            <person name="Medema M.H."/>
            <person name="Devos D.P."/>
            <person name="Kaster A.-K."/>
            <person name="Ovreas L."/>
            <person name="Rohde M."/>
            <person name="Galperin M.Y."/>
            <person name="Jogler C."/>
        </authorList>
    </citation>
    <scope>NUCLEOTIDE SEQUENCE [LARGE SCALE GENOMIC DNA]</scope>
    <source>
        <strain evidence="1 2">HG15A2</strain>
    </source>
</reference>
<dbReference type="OrthoDB" id="285700at2"/>
<proteinExistence type="predicted"/>
<organism evidence="1 2">
    <name type="scientific">Adhaeretor mobilis</name>
    <dbReference type="NCBI Taxonomy" id="1930276"/>
    <lineage>
        <taxon>Bacteria</taxon>
        <taxon>Pseudomonadati</taxon>
        <taxon>Planctomycetota</taxon>
        <taxon>Planctomycetia</taxon>
        <taxon>Pirellulales</taxon>
        <taxon>Lacipirellulaceae</taxon>
        <taxon>Adhaeretor</taxon>
    </lineage>
</organism>
<evidence type="ECO:0000313" key="2">
    <source>
        <dbReference type="Proteomes" id="UP000319852"/>
    </source>
</evidence>
<protein>
    <submittedName>
        <fullName evidence="1">Transposase</fullName>
    </submittedName>
</protein>
<sequence length="126" mass="14296">MQALSLDLRTRIVTAYEADEGSYEVIGERFSVSPSVVGKLVRQKRDLNTLAPQVHLRGRKPAVSGKLETKLRAHLKKHPDATVLERRDALGLKCSEKTLWQTLRKMGWRYKKNPRVPQSRTAAMSS</sequence>
<dbReference type="SUPFAM" id="SSF46689">
    <property type="entry name" value="Homeodomain-like"/>
    <property type="match status" value="1"/>
</dbReference>
<evidence type="ECO:0000313" key="1">
    <source>
        <dbReference type="EMBL" id="QDS99045.1"/>
    </source>
</evidence>
<gene>
    <name evidence="1" type="ORF">HG15A2_23350</name>
</gene>
<keyword evidence="2" id="KW-1185">Reference proteome</keyword>
<dbReference type="InterPro" id="IPR009057">
    <property type="entry name" value="Homeodomain-like_sf"/>
</dbReference>
<name>A0A517MVY4_9BACT</name>
<dbReference type="KEGG" id="amob:HG15A2_23350"/>
<accession>A0A517MVY4</accession>
<dbReference type="EMBL" id="CP036263">
    <property type="protein sequence ID" value="QDS99045.1"/>
    <property type="molecule type" value="Genomic_DNA"/>
</dbReference>
<dbReference type="RefSeq" id="WP_145060329.1">
    <property type="nucleotide sequence ID" value="NZ_CP036263.1"/>
</dbReference>